<reference evidence="3" key="1">
    <citation type="submission" date="2016-11" db="EMBL/GenBank/DDBJ databases">
        <authorList>
            <person name="Varghese N."/>
            <person name="Submissions S."/>
        </authorList>
    </citation>
    <scope>NUCLEOTIDE SEQUENCE [LARGE SCALE GENOMIC DNA]</scope>
    <source>
        <strain evidence="3">DSM 27370</strain>
    </source>
</reference>
<keyword evidence="3" id="KW-1185">Reference proteome</keyword>
<evidence type="ECO:0000313" key="2">
    <source>
        <dbReference type="EMBL" id="SHF62861.1"/>
    </source>
</evidence>
<name>A0A1M5D7D8_9BACT</name>
<protein>
    <recommendedName>
        <fullName evidence="4">C1q domain-containing protein</fullName>
    </recommendedName>
</protein>
<feature type="signal peptide" evidence="1">
    <location>
        <begin position="1"/>
        <end position="26"/>
    </location>
</feature>
<proteinExistence type="predicted"/>
<keyword evidence="1" id="KW-0732">Signal</keyword>
<dbReference type="EMBL" id="FQUC01000008">
    <property type="protein sequence ID" value="SHF62861.1"/>
    <property type="molecule type" value="Genomic_DNA"/>
</dbReference>
<feature type="chain" id="PRO_5012364029" description="C1q domain-containing protein" evidence="1">
    <location>
        <begin position="27"/>
        <end position="286"/>
    </location>
</feature>
<gene>
    <name evidence="2" type="ORF">SAMN05444362_10898</name>
</gene>
<dbReference type="AlphaFoldDB" id="A0A1M5D7D8"/>
<evidence type="ECO:0000256" key="1">
    <source>
        <dbReference type="SAM" id="SignalP"/>
    </source>
</evidence>
<dbReference type="STRING" id="1346286.SAMN05444362_10898"/>
<evidence type="ECO:0000313" key="3">
    <source>
        <dbReference type="Proteomes" id="UP000184480"/>
    </source>
</evidence>
<evidence type="ECO:0008006" key="4">
    <source>
        <dbReference type="Google" id="ProtNLM"/>
    </source>
</evidence>
<sequence>MTLKQQLKMALKKVTLFLAINFFVLANINAQVGINTKKPLGWFHIDTNGNTEGTTLAPTNDSDDVIITFDGNMGIGTALPTNKLTIVSTGTNTGLHLPNGAGTGKVLTSDAYGNGVWNQPGFSEFTNIPQTASQVTLAAGTHFINSGLSFNFPIEGTYSVTLQCRMTANITGRSVITDRPVLQILPNIEAATDISTAWSSGSINARFTGSYEIMSIARTLEPATTSNEYRFIFSQNMQVTTLTGLKATLVVYIRCSETVTLTFNYGTPTPTTVSPQTIGGSFIRIN</sequence>
<accession>A0A1M5D7D8</accession>
<dbReference type="Proteomes" id="UP000184480">
    <property type="component" value="Unassembled WGS sequence"/>
</dbReference>
<organism evidence="2 3">
    <name type="scientific">Dysgonomonas macrotermitis</name>
    <dbReference type="NCBI Taxonomy" id="1346286"/>
    <lineage>
        <taxon>Bacteria</taxon>
        <taxon>Pseudomonadati</taxon>
        <taxon>Bacteroidota</taxon>
        <taxon>Bacteroidia</taxon>
        <taxon>Bacteroidales</taxon>
        <taxon>Dysgonomonadaceae</taxon>
        <taxon>Dysgonomonas</taxon>
    </lineage>
</organism>